<sequence length="102" mass="11134">MNYKIADPNQSISNGTCFYARGKTSNLRFIPCGNAVFGNIHCCQAEDTCLEDSACYNGRYGTTYLAGCTDPDYEDESCPDKTLWDGMTVATTMSCALAKADR</sequence>
<gene>
    <name evidence="1" type="ORF">MYCTH_2299479</name>
</gene>
<dbReference type="KEGG" id="mtm:MYCTH_2299479"/>
<dbReference type="AlphaFoldDB" id="G2Q653"/>
<dbReference type="OrthoDB" id="4148662at2759"/>
<dbReference type="InParanoid" id="G2Q653"/>
<accession>G2Q653</accession>
<keyword evidence="2" id="KW-1185">Reference proteome</keyword>
<dbReference type="VEuPathDB" id="FungiDB:MYCTH_2299479"/>
<dbReference type="EMBL" id="CP003002">
    <property type="protein sequence ID" value="AEO55532.1"/>
    <property type="molecule type" value="Genomic_DNA"/>
</dbReference>
<dbReference type="GeneID" id="11508737"/>
<dbReference type="HOGENOM" id="CLU_2279389_0_0_1"/>
<protein>
    <submittedName>
        <fullName evidence="1">Uncharacterized protein</fullName>
    </submittedName>
</protein>
<organism evidence="1 2">
    <name type="scientific">Thermothelomyces thermophilus (strain ATCC 42464 / BCRC 31852 / DSM 1799)</name>
    <name type="common">Sporotrichum thermophile</name>
    <dbReference type="NCBI Taxonomy" id="573729"/>
    <lineage>
        <taxon>Eukaryota</taxon>
        <taxon>Fungi</taxon>
        <taxon>Dikarya</taxon>
        <taxon>Ascomycota</taxon>
        <taxon>Pezizomycotina</taxon>
        <taxon>Sordariomycetes</taxon>
        <taxon>Sordariomycetidae</taxon>
        <taxon>Sordariales</taxon>
        <taxon>Chaetomiaceae</taxon>
        <taxon>Thermothelomyces</taxon>
    </lineage>
</organism>
<evidence type="ECO:0000313" key="2">
    <source>
        <dbReference type="Proteomes" id="UP000007322"/>
    </source>
</evidence>
<name>G2Q653_THET4</name>
<dbReference type="Proteomes" id="UP000007322">
    <property type="component" value="Chromosome 1"/>
</dbReference>
<evidence type="ECO:0000313" key="1">
    <source>
        <dbReference type="EMBL" id="AEO55532.1"/>
    </source>
</evidence>
<dbReference type="RefSeq" id="XP_003660777.1">
    <property type="nucleotide sequence ID" value="XM_003660729.1"/>
</dbReference>
<dbReference type="eggNOG" id="ENOG502SP80">
    <property type="taxonomic scope" value="Eukaryota"/>
</dbReference>
<reference evidence="1 2" key="1">
    <citation type="journal article" date="2011" name="Nat. Biotechnol.">
        <title>Comparative genomic analysis of the thermophilic biomass-degrading fungi Myceliophthora thermophila and Thielavia terrestris.</title>
        <authorList>
            <person name="Berka R.M."/>
            <person name="Grigoriev I.V."/>
            <person name="Otillar R."/>
            <person name="Salamov A."/>
            <person name="Grimwood J."/>
            <person name="Reid I."/>
            <person name="Ishmael N."/>
            <person name="John T."/>
            <person name="Darmond C."/>
            <person name="Moisan M.-C."/>
            <person name="Henrissat B."/>
            <person name="Coutinho P.M."/>
            <person name="Lombard V."/>
            <person name="Natvig D.O."/>
            <person name="Lindquist E."/>
            <person name="Schmutz J."/>
            <person name="Lucas S."/>
            <person name="Harris P."/>
            <person name="Powlowski J."/>
            <person name="Bellemare A."/>
            <person name="Taylor D."/>
            <person name="Butler G."/>
            <person name="de Vries R.P."/>
            <person name="Allijn I.E."/>
            <person name="van den Brink J."/>
            <person name="Ushinsky S."/>
            <person name="Storms R."/>
            <person name="Powell A.J."/>
            <person name="Paulsen I.T."/>
            <person name="Elbourne L.D.H."/>
            <person name="Baker S.E."/>
            <person name="Magnuson J."/>
            <person name="LaBoissiere S."/>
            <person name="Clutterbuck A.J."/>
            <person name="Martinez D."/>
            <person name="Wogulis M."/>
            <person name="de Leon A.L."/>
            <person name="Rey M.W."/>
            <person name="Tsang A."/>
        </authorList>
    </citation>
    <scope>NUCLEOTIDE SEQUENCE [LARGE SCALE GENOMIC DNA]</scope>
    <source>
        <strain evidence="2">ATCC 42464 / BCRC 31852 / DSM 1799</strain>
    </source>
</reference>
<proteinExistence type="predicted"/>